<keyword evidence="2" id="KW-0732">Signal</keyword>
<dbReference type="RefSeq" id="WP_150564407.1">
    <property type="nucleotide sequence ID" value="NZ_CABPSL010000018.1"/>
</dbReference>
<feature type="region of interest" description="Disordered" evidence="1">
    <location>
        <begin position="87"/>
        <end position="110"/>
    </location>
</feature>
<dbReference type="Proteomes" id="UP001172788">
    <property type="component" value="Unassembled WGS sequence"/>
</dbReference>
<feature type="chain" id="PRO_5044621000" evidence="2">
    <location>
        <begin position="20"/>
        <end position="165"/>
    </location>
</feature>
<proteinExistence type="predicted"/>
<keyword evidence="7" id="KW-1185">Reference proteome</keyword>
<feature type="signal peptide" evidence="2">
    <location>
        <begin position="1"/>
        <end position="19"/>
    </location>
</feature>
<evidence type="ECO:0000313" key="6">
    <source>
        <dbReference type="Proteomes" id="UP000384354"/>
    </source>
</evidence>
<dbReference type="EMBL" id="QAIC01000042">
    <property type="protein sequence ID" value="MDN4576405.1"/>
    <property type="molecule type" value="Genomic_DNA"/>
</dbReference>
<evidence type="ECO:0000313" key="7">
    <source>
        <dbReference type="Proteomes" id="UP001172788"/>
    </source>
</evidence>
<evidence type="ECO:0000313" key="3">
    <source>
        <dbReference type="EMBL" id="MDN4576405.1"/>
    </source>
</evidence>
<feature type="compositionally biased region" description="Basic and acidic residues" evidence="1">
    <location>
        <begin position="134"/>
        <end position="148"/>
    </location>
</feature>
<reference evidence="3" key="1">
    <citation type="submission" date="2018-04" db="EMBL/GenBank/DDBJ databases">
        <authorList>
            <person name="Jy Z."/>
        </authorList>
    </citation>
    <scope>NUCLEOTIDE SEQUENCE</scope>
    <source>
        <strain evidence="4">AS13</strain>
        <strain evidence="3">LA18</strain>
    </source>
</reference>
<feature type="compositionally biased region" description="Low complexity" evidence="1">
    <location>
        <begin position="89"/>
        <end position="109"/>
    </location>
</feature>
<evidence type="ECO:0000256" key="1">
    <source>
        <dbReference type="SAM" id="MobiDB-lite"/>
    </source>
</evidence>
<evidence type="ECO:0000256" key="2">
    <source>
        <dbReference type="SAM" id="SignalP"/>
    </source>
</evidence>
<protein>
    <submittedName>
        <fullName evidence="5">Uncharacterized protein</fullName>
    </submittedName>
</protein>
<organism evidence="5 6">
    <name type="scientific">Pandoraea cepalis</name>
    <dbReference type="NCBI Taxonomy" id="2508294"/>
    <lineage>
        <taxon>Bacteria</taxon>
        <taxon>Pseudomonadati</taxon>
        <taxon>Pseudomonadota</taxon>
        <taxon>Betaproteobacteria</taxon>
        <taxon>Burkholderiales</taxon>
        <taxon>Burkholderiaceae</taxon>
        <taxon>Pandoraea</taxon>
    </lineage>
</organism>
<dbReference type="Proteomes" id="UP000384354">
    <property type="component" value="Unassembled WGS sequence"/>
</dbReference>
<dbReference type="EMBL" id="CABPSL010000018">
    <property type="protein sequence ID" value="VVE35955.1"/>
    <property type="molecule type" value="Genomic_DNA"/>
</dbReference>
<reference evidence="5 6" key="2">
    <citation type="submission" date="2019-08" db="EMBL/GenBank/DDBJ databases">
        <authorList>
            <person name="Peeters C."/>
        </authorList>
    </citation>
    <scope>NUCLEOTIDE SEQUENCE [LARGE SCALE GENOMIC DNA]</scope>
    <source>
        <strain evidence="5 6">LMG 31106</strain>
    </source>
</reference>
<dbReference type="OrthoDB" id="8942355at2"/>
<evidence type="ECO:0000313" key="4">
    <source>
        <dbReference type="EMBL" id="MDN4578665.1"/>
    </source>
</evidence>
<dbReference type="AlphaFoldDB" id="A0A5E4XIH5"/>
<sequence>MPRRAATLSPMSTALTTFASSASSASFTPNGVAAPMLGIAELARSYSPIKRFLQASTVIALLGVSGGALAQTPVCFDSVGRALPPEQCSQAARDQAASQASASGAGSPSLRDECRALADKIANTPDKPVYQRGRRVESPAGDRVDIPTRTRPRKALKEEYMRKCT</sequence>
<evidence type="ECO:0000313" key="5">
    <source>
        <dbReference type="EMBL" id="VVE35955.1"/>
    </source>
</evidence>
<dbReference type="Proteomes" id="UP001172791">
    <property type="component" value="Unassembled WGS sequence"/>
</dbReference>
<feature type="compositionally biased region" description="Basic and acidic residues" evidence="1">
    <location>
        <begin position="155"/>
        <end position="165"/>
    </location>
</feature>
<accession>A0A5E4XIH5</accession>
<gene>
    <name evidence="3" type="ORF">DBA34_24420</name>
    <name evidence="4" type="ORF">DBB29_11130</name>
    <name evidence="5" type="ORF">PCE31106_03887</name>
</gene>
<name>A0A5E4XIH5_9BURK</name>
<feature type="region of interest" description="Disordered" evidence="1">
    <location>
        <begin position="125"/>
        <end position="165"/>
    </location>
</feature>
<dbReference type="EMBL" id="QAID01000039">
    <property type="protein sequence ID" value="MDN4578665.1"/>
    <property type="molecule type" value="Genomic_DNA"/>
</dbReference>